<evidence type="ECO:0000313" key="3">
    <source>
        <dbReference type="Proteomes" id="UP000095645"/>
    </source>
</evidence>
<accession>A0A174HLE7</accession>
<protein>
    <submittedName>
        <fullName evidence="2">Uncharacterized protein</fullName>
    </submittedName>
</protein>
<keyword evidence="1" id="KW-0472">Membrane</keyword>
<keyword evidence="1" id="KW-0812">Transmembrane</keyword>
<dbReference type="EMBL" id="CYZP01000069">
    <property type="protein sequence ID" value="CUO73978.1"/>
    <property type="molecule type" value="Genomic_DNA"/>
</dbReference>
<sequence>MLEIGEQFEYISAVLFCVKAVRFFLCTVFCRRKMCETMIHLMKKMSAQIVIRVMVEVGVWNFGIHLFQMKIQNDYKIIKVQQRNLRCLWIRKLMKLRVCWYYAGRLSLILKIVNRILSAEAPIFGNLVL</sequence>
<feature type="transmembrane region" description="Helical" evidence="1">
    <location>
        <begin position="12"/>
        <end position="29"/>
    </location>
</feature>
<evidence type="ECO:0000256" key="1">
    <source>
        <dbReference type="SAM" id="Phobius"/>
    </source>
</evidence>
<proteinExistence type="predicted"/>
<evidence type="ECO:0000313" key="2">
    <source>
        <dbReference type="EMBL" id="CUO73978.1"/>
    </source>
</evidence>
<dbReference type="Proteomes" id="UP000095645">
    <property type="component" value="Unassembled WGS sequence"/>
</dbReference>
<dbReference type="AlphaFoldDB" id="A0A174HLE7"/>
<name>A0A174HLE7_9FIRM</name>
<gene>
    <name evidence="2" type="ORF">ERS852476_03783</name>
</gene>
<organism evidence="2 3">
    <name type="scientific">Blautia obeum</name>
    <dbReference type="NCBI Taxonomy" id="40520"/>
    <lineage>
        <taxon>Bacteria</taxon>
        <taxon>Bacillati</taxon>
        <taxon>Bacillota</taxon>
        <taxon>Clostridia</taxon>
        <taxon>Lachnospirales</taxon>
        <taxon>Lachnospiraceae</taxon>
        <taxon>Blautia</taxon>
    </lineage>
</organism>
<keyword evidence="1" id="KW-1133">Transmembrane helix</keyword>
<feature type="transmembrane region" description="Helical" evidence="1">
    <location>
        <begin position="49"/>
        <end position="67"/>
    </location>
</feature>
<reference evidence="2 3" key="1">
    <citation type="submission" date="2015-09" db="EMBL/GenBank/DDBJ databases">
        <authorList>
            <consortium name="Pathogen Informatics"/>
        </authorList>
    </citation>
    <scope>NUCLEOTIDE SEQUENCE [LARGE SCALE GENOMIC DNA]</scope>
    <source>
        <strain evidence="2 3">2789STDY5834861</strain>
    </source>
</reference>